<protein>
    <submittedName>
        <fullName evidence="1">Antitoxin, putative</fullName>
    </submittedName>
</protein>
<dbReference type="STRING" id="316067.Geob_1972"/>
<dbReference type="EMBL" id="CP001390">
    <property type="protein sequence ID" value="ACM20329.1"/>
    <property type="molecule type" value="Genomic_DNA"/>
</dbReference>
<dbReference type="AlphaFoldDB" id="B9M863"/>
<organism evidence="1 2">
    <name type="scientific">Geotalea daltonii (strain DSM 22248 / JCM 15807 / FRC-32)</name>
    <name type="common">Geobacter daltonii</name>
    <dbReference type="NCBI Taxonomy" id="316067"/>
    <lineage>
        <taxon>Bacteria</taxon>
        <taxon>Pseudomonadati</taxon>
        <taxon>Thermodesulfobacteriota</taxon>
        <taxon>Desulfuromonadia</taxon>
        <taxon>Geobacterales</taxon>
        <taxon>Geobacteraceae</taxon>
        <taxon>Geotalea</taxon>
    </lineage>
</organism>
<dbReference type="HOGENOM" id="CLU_177580_3_2_7"/>
<dbReference type="Proteomes" id="UP000007721">
    <property type="component" value="Chromosome"/>
</dbReference>
<sequence>MKITMEEMTIELLGLPVAKRALLAKQLISSLDNAEGEDVEALWVLETEARYAEIENGTVECQPVYEALKEAREELK</sequence>
<evidence type="ECO:0000313" key="2">
    <source>
        <dbReference type="Proteomes" id="UP000007721"/>
    </source>
</evidence>
<dbReference type="RefSeq" id="WP_012647058.1">
    <property type="nucleotide sequence ID" value="NC_011979.1"/>
</dbReference>
<reference evidence="1 2" key="1">
    <citation type="submission" date="2009-01" db="EMBL/GenBank/DDBJ databases">
        <title>Complete sequence of Geobacter sp. FRC-32.</title>
        <authorList>
            <consortium name="US DOE Joint Genome Institute"/>
            <person name="Lucas S."/>
            <person name="Copeland A."/>
            <person name="Lapidus A."/>
            <person name="Glavina del Rio T."/>
            <person name="Dalin E."/>
            <person name="Tice H."/>
            <person name="Bruce D."/>
            <person name="Goodwin L."/>
            <person name="Pitluck S."/>
            <person name="Saunders E."/>
            <person name="Brettin T."/>
            <person name="Detter J.C."/>
            <person name="Han C."/>
            <person name="Larimer F."/>
            <person name="Land M."/>
            <person name="Hauser L."/>
            <person name="Kyrpides N."/>
            <person name="Ovchinnikova G."/>
            <person name="Kostka J."/>
            <person name="Richardson P."/>
        </authorList>
    </citation>
    <scope>NUCLEOTIDE SEQUENCE [LARGE SCALE GENOMIC DNA]</scope>
    <source>
        <strain evidence="2">DSM 22248 / JCM 15807 / FRC-32</strain>
    </source>
</reference>
<accession>B9M863</accession>
<gene>
    <name evidence="1" type="ordered locus">Geob_1972</name>
</gene>
<dbReference type="InterPro" id="IPR013406">
    <property type="entry name" value="CHP02574_addiction_mod"/>
</dbReference>
<name>B9M863_GEODF</name>
<proteinExistence type="predicted"/>
<dbReference type="KEGG" id="geo:Geob_1972"/>
<evidence type="ECO:0000313" key="1">
    <source>
        <dbReference type="EMBL" id="ACM20329.1"/>
    </source>
</evidence>
<dbReference type="Pfam" id="PF09720">
    <property type="entry name" value="Unstab_antitox"/>
    <property type="match status" value="1"/>
</dbReference>
<keyword evidence="2" id="KW-1185">Reference proteome</keyword>